<evidence type="ECO:0000313" key="2">
    <source>
        <dbReference type="Proteomes" id="UP000009081"/>
    </source>
</evidence>
<gene>
    <name evidence="1" type="ordered locus">MexAM1_META2p0546</name>
</gene>
<dbReference type="HOGENOM" id="CLU_549577_0_0_5"/>
<reference evidence="1 2" key="1">
    <citation type="journal article" date="2009" name="PLoS ONE">
        <title>Methylobacterium genome sequences: a reference blueprint to investigate microbial metabolism of C1 compounds from natural and industrial sources.</title>
        <authorList>
            <person name="Vuilleumier S."/>
            <person name="Chistoserdova L."/>
            <person name="Lee M.-C."/>
            <person name="Bringel F."/>
            <person name="Lajus A."/>
            <person name="Zhou Y."/>
            <person name="Gourion B."/>
            <person name="Barbe V."/>
            <person name="Chang J."/>
            <person name="Cruveiller S."/>
            <person name="Dossat C."/>
            <person name="Gillett W."/>
            <person name="Gruffaz C."/>
            <person name="Haugen E."/>
            <person name="Hourcade E."/>
            <person name="Levy R."/>
            <person name="Mangenot S."/>
            <person name="Muller E."/>
            <person name="Nadalig T."/>
            <person name="Pagni M."/>
            <person name="Penny C."/>
            <person name="Peyraud R."/>
            <person name="Robinson D.G."/>
            <person name="Roche D."/>
            <person name="Rouy Z."/>
            <person name="Saenampechek C."/>
            <person name="Salvignol G."/>
            <person name="Vallenet D."/>
            <person name="Wu Z."/>
            <person name="Marx C.J."/>
            <person name="Vorholt J.A."/>
            <person name="Olson M.V."/>
            <person name="Kaul R."/>
            <person name="Weissenbach J."/>
            <person name="Medigue C."/>
            <person name="Lidstrom M.E."/>
        </authorList>
    </citation>
    <scope>NUCLEOTIDE SEQUENCE [LARGE SCALE GENOMIC DNA]</scope>
    <source>
        <strain evidence="2">ATCC 14718 / DSM 1338 / JCM 2805 / NCIMB 9133 / AM1</strain>
    </source>
</reference>
<evidence type="ECO:0008006" key="3">
    <source>
        <dbReference type="Google" id="ProtNLM"/>
    </source>
</evidence>
<keyword evidence="1" id="KW-0614">Plasmid</keyword>
<geneLocation type="plasmid" evidence="1 2">
    <name>megaplasmid</name>
</geneLocation>
<dbReference type="AlphaFoldDB" id="C5B4L1"/>
<evidence type="ECO:0000313" key="1">
    <source>
        <dbReference type="EMBL" id="ACS43393.1"/>
    </source>
</evidence>
<accession>C5B4L1</accession>
<protein>
    <recommendedName>
        <fullName evidence="3">HNH endonuclease</fullName>
    </recommendedName>
</protein>
<proteinExistence type="predicted"/>
<dbReference type="EMBL" id="CP001511">
    <property type="protein sequence ID" value="ACS43393.1"/>
    <property type="molecule type" value="Genomic_DNA"/>
</dbReference>
<name>C5B4L1_METEA</name>
<dbReference type="Proteomes" id="UP000009081">
    <property type="component" value="Plasmid megaplasmid"/>
</dbReference>
<sequence length="496" mass="54288">MPAENAMPGPTDIDVAFDRVAAMLRTATARIGSDEREIRARARTLVAEYNALAGTRRVAARKVAKFQFLRPIPLLGTAVLSPLQFDLGEASSAAAAARARAERQLRRLGESAEARRGLAALATRAEEARSACRPLGLPPPFVQRAFEGLGTRIASLMRRSDTRGIDDVRQAASDLVAFSERWVEAVRRIEAEAVRPPPAISAGRRPTTMASDRIWLPIPWNRRSEAVALGAVADLSARHGSDVFVPAGRDLRPFERMLPLAFRARRGAPFEFPPIAAKAAGQNLWSLFDEATWNHVRKTNYARSGHRCMLCGEQRPRIVGAGAAARGPVDAHEVWSWSMPDDDPSLGVGIQRLERIMVLCPTCHACFHAGHAVSAARRDARHEEAAAFIRARQSDITGLEGDALDAHLARSAGEWDRTRGVERWILDLSHLASQDYMADADPVFLAENAAGFAPEHVAGLSFAADDGRRFERREAAAIQARLLEDAPRLRLAWSRA</sequence>
<organism evidence="1 2">
    <name type="scientific">Methylorubrum extorquens (strain ATCC 14718 / DSM 1338 / JCM 2805 / NCIMB 9133 / AM1)</name>
    <name type="common">Methylobacterium extorquens</name>
    <dbReference type="NCBI Taxonomy" id="272630"/>
    <lineage>
        <taxon>Bacteria</taxon>
        <taxon>Pseudomonadati</taxon>
        <taxon>Pseudomonadota</taxon>
        <taxon>Alphaproteobacteria</taxon>
        <taxon>Hyphomicrobiales</taxon>
        <taxon>Methylobacteriaceae</taxon>
        <taxon>Methylorubrum</taxon>
    </lineage>
</organism>
<dbReference type="KEGG" id="mea:Mex_2p0546"/>
<keyword evidence="2" id="KW-1185">Reference proteome</keyword>